<dbReference type="Pfam" id="PF02915">
    <property type="entry name" value="Rubrerythrin"/>
    <property type="match status" value="1"/>
</dbReference>
<dbReference type="PANTHER" id="PTHR33531:SF7">
    <property type="entry name" value="HYPOTHETICAL MEMBRANE PROTEIN, CONSERVED"/>
    <property type="match status" value="1"/>
</dbReference>
<dbReference type="InterPro" id="IPR009078">
    <property type="entry name" value="Ferritin-like_SF"/>
</dbReference>
<dbReference type="InterPro" id="IPR003251">
    <property type="entry name" value="Rr_diiron-bd_dom"/>
</dbReference>
<organism evidence="2 3">
    <name type="scientific">candidate division WOR-1 bacterium RIFOXYB2_FULL_48_7</name>
    <dbReference type="NCBI Taxonomy" id="1802583"/>
    <lineage>
        <taxon>Bacteria</taxon>
        <taxon>Bacillati</taxon>
        <taxon>Saganbacteria</taxon>
    </lineage>
</organism>
<evidence type="ECO:0000313" key="3">
    <source>
        <dbReference type="Proteomes" id="UP000178951"/>
    </source>
</evidence>
<evidence type="ECO:0000259" key="1">
    <source>
        <dbReference type="Pfam" id="PF02915"/>
    </source>
</evidence>
<proteinExistence type="predicted"/>
<accession>A0A1F4TTT3</accession>
<reference evidence="2 3" key="1">
    <citation type="journal article" date="2016" name="Nat. Commun.">
        <title>Thousands of microbial genomes shed light on interconnected biogeochemical processes in an aquifer system.</title>
        <authorList>
            <person name="Anantharaman K."/>
            <person name="Brown C.T."/>
            <person name="Hug L.A."/>
            <person name="Sharon I."/>
            <person name="Castelle C.J."/>
            <person name="Probst A.J."/>
            <person name="Thomas B.C."/>
            <person name="Singh A."/>
            <person name="Wilkins M.J."/>
            <person name="Karaoz U."/>
            <person name="Brodie E.L."/>
            <person name="Williams K.H."/>
            <person name="Hubbard S.S."/>
            <person name="Banfield J.F."/>
        </authorList>
    </citation>
    <scope>NUCLEOTIDE SEQUENCE [LARGE SCALE GENOMIC DNA]</scope>
</reference>
<dbReference type="STRING" id="1802583.A2311_00475"/>
<dbReference type="Gene3D" id="1.20.1260.10">
    <property type="match status" value="1"/>
</dbReference>
<dbReference type="GO" id="GO:0046872">
    <property type="term" value="F:metal ion binding"/>
    <property type="evidence" value="ECO:0007669"/>
    <property type="project" value="InterPro"/>
</dbReference>
<dbReference type="Proteomes" id="UP000178951">
    <property type="component" value="Unassembled WGS sequence"/>
</dbReference>
<gene>
    <name evidence="2" type="ORF">A2311_00475</name>
</gene>
<dbReference type="SUPFAM" id="SSF47240">
    <property type="entry name" value="Ferritin-like"/>
    <property type="match status" value="1"/>
</dbReference>
<name>A0A1F4TTT3_UNCSA</name>
<protein>
    <recommendedName>
        <fullName evidence="1">Rubrerythrin diiron-binding domain-containing protein</fullName>
    </recommendedName>
</protein>
<dbReference type="PANTHER" id="PTHR33531">
    <property type="entry name" value="RUBRERYTHRIN SUBFAMILY"/>
    <property type="match status" value="1"/>
</dbReference>
<dbReference type="CDD" id="cd01045">
    <property type="entry name" value="Ferritin_like_AB"/>
    <property type="match status" value="1"/>
</dbReference>
<comment type="caution">
    <text evidence="2">The sequence shown here is derived from an EMBL/GenBank/DDBJ whole genome shotgun (WGS) entry which is preliminary data.</text>
</comment>
<evidence type="ECO:0000313" key="2">
    <source>
        <dbReference type="EMBL" id="OGC36076.1"/>
    </source>
</evidence>
<dbReference type="EMBL" id="MEUF01000019">
    <property type="protein sequence ID" value="OGC36076.1"/>
    <property type="molecule type" value="Genomic_DNA"/>
</dbReference>
<sequence>MELLNDLKLAVDLEQRGFDYYTKTAGKTSNPLVVSTFNSLAERELLHLERAKSIYQNLTGQVPLPADLADKISISRAKLLAPILHHLKKGLAKDFSSTSDMNMAYKVAEEMEQFSYKLYDKINAEATDPLVKKFYAALALEEREHFAILQETLVYLNDPGEWYRQNERWIIEG</sequence>
<feature type="domain" description="Rubrerythrin diiron-binding" evidence="1">
    <location>
        <begin position="7"/>
        <end position="151"/>
    </location>
</feature>
<dbReference type="InterPro" id="IPR012347">
    <property type="entry name" value="Ferritin-like"/>
</dbReference>
<dbReference type="GO" id="GO:0016491">
    <property type="term" value="F:oxidoreductase activity"/>
    <property type="evidence" value="ECO:0007669"/>
    <property type="project" value="InterPro"/>
</dbReference>
<dbReference type="AlphaFoldDB" id="A0A1F4TTT3"/>